<accession>A0AAD1UML8</accession>
<dbReference type="AlphaFoldDB" id="A0AAD1UML8"/>
<keyword evidence="2" id="KW-1185">Reference proteome</keyword>
<protein>
    <submittedName>
        <fullName evidence="1">Uncharacterized protein</fullName>
    </submittedName>
</protein>
<dbReference type="Proteomes" id="UP001295684">
    <property type="component" value="Unassembled WGS sequence"/>
</dbReference>
<gene>
    <name evidence="1" type="ORF">ECRASSUSDP1_LOCUS9288</name>
</gene>
<comment type="caution">
    <text evidence="1">The sequence shown here is derived from an EMBL/GenBank/DDBJ whole genome shotgun (WGS) entry which is preliminary data.</text>
</comment>
<reference evidence="1" key="1">
    <citation type="submission" date="2023-07" db="EMBL/GenBank/DDBJ databases">
        <authorList>
            <consortium name="AG Swart"/>
            <person name="Singh M."/>
            <person name="Singh A."/>
            <person name="Seah K."/>
            <person name="Emmerich C."/>
        </authorList>
    </citation>
    <scope>NUCLEOTIDE SEQUENCE</scope>
    <source>
        <strain evidence="1">DP1</strain>
    </source>
</reference>
<proteinExistence type="predicted"/>
<dbReference type="EMBL" id="CAMPGE010009124">
    <property type="protein sequence ID" value="CAI2367999.1"/>
    <property type="molecule type" value="Genomic_DNA"/>
</dbReference>
<organism evidence="1 2">
    <name type="scientific">Euplotes crassus</name>
    <dbReference type="NCBI Taxonomy" id="5936"/>
    <lineage>
        <taxon>Eukaryota</taxon>
        <taxon>Sar</taxon>
        <taxon>Alveolata</taxon>
        <taxon>Ciliophora</taxon>
        <taxon>Intramacronucleata</taxon>
        <taxon>Spirotrichea</taxon>
        <taxon>Hypotrichia</taxon>
        <taxon>Euplotida</taxon>
        <taxon>Euplotidae</taxon>
        <taxon>Moneuplotes</taxon>
    </lineage>
</organism>
<sequence>MSNPRPHPKIPSSKSRNIFINLNSTFSNTALTQVSSMKSKVKFLKTRENPALPSDKKSPSCRKEEKDLTLVLRSFKLGNYTLGNAPKVHESFQFSDSCSRKAYSKYHKQTSKSPYINETAHENKLFSNVGVKQSLSVTKLTRSKKLIKKKKNASKSKFPKLSVMRRNFLDMRDYSGYKGSIKITKTLQ</sequence>
<evidence type="ECO:0000313" key="2">
    <source>
        <dbReference type="Proteomes" id="UP001295684"/>
    </source>
</evidence>
<evidence type="ECO:0000313" key="1">
    <source>
        <dbReference type="EMBL" id="CAI2367999.1"/>
    </source>
</evidence>
<name>A0AAD1UML8_EUPCR</name>